<feature type="transmembrane region" description="Helical" evidence="1">
    <location>
        <begin position="200"/>
        <end position="222"/>
    </location>
</feature>
<sequence>MKAFLTDGISPDILSWIRYILLIHILLGFIGCINRYERAIQPEDYEIIIGSPVPAFLFVVNRFVLQNLLSVLSLFLFLFLPLCISAAFASKVSWCSLIVFPIVGMLYILFYSSICGVVGYIGYYIMHRWKWTQISIFSNSVFFTIFGFLASFPLMSWVLDRTSLSEARVVLLIRGIAESNWVPTNLFIEAIRTFIAGKPFFLMVFVLCIVVSFITFLVFCRLNRFISVKPMLQIRMKRENRYRYLHSLYLRLLNSLPNEYRFILDKDIKSLTRISEMFRYRIIKILYLFSLTSGLFIGLGMNGVQNFVSDTSLLITFVILSSILSSLIGTGLLGVTSIDSESTNINLFLQRGFDPKKLIISKVLLQVIVLLFSSTFFLLVISLALSLPMYAISIGLSINMIVSIVYGAIQVQVTAVYPRFDWEHYSEIGRSPRSVTLENVLTGVYFIFILQGIGALITLHYFNDISAFMMFSWSIIWCLLVGVLLLGYMYIFLERKGTRHWEGYR</sequence>
<evidence type="ECO:0000313" key="2">
    <source>
        <dbReference type="EMBL" id="MDQ0418446.1"/>
    </source>
</evidence>
<name>A0AAJ1TM59_9BACL</name>
<feature type="transmembrane region" description="Helical" evidence="1">
    <location>
        <begin position="387"/>
        <end position="409"/>
    </location>
</feature>
<reference evidence="2 3" key="1">
    <citation type="submission" date="2023-07" db="EMBL/GenBank/DDBJ databases">
        <title>Genomic Encyclopedia of Type Strains, Phase IV (KMG-IV): sequencing the most valuable type-strain genomes for metagenomic binning, comparative biology and taxonomic classification.</title>
        <authorList>
            <person name="Goeker M."/>
        </authorList>
    </citation>
    <scope>NUCLEOTIDE SEQUENCE [LARGE SCALE GENOMIC DNA]</scope>
    <source>
        <strain evidence="2 3">DSM 46876</strain>
    </source>
</reference>
<feature type="transmembrane region" description="Helical" evidence="1">
    <location>
        <begin position="282"/>
        <end position="301"/>
    </location>
</feature>
<dbReference type="EMBL" id="JAUSUV010000012">
    <property type="protein sequence ID" value="MDQ0418446.1"/>
    <property type="molecule type" value="Genomic_DNA"/>
</dbReference>
<feature type="transmembrane region" description="Helical" evidence="1">
    <location>
        <begin position="468"/>
        <end position="493"/>
    </location>
</feature>
<dbReference type="AlphaFoldDB" id="A0AAJ1TM59"/>
<evidence type="ECO:0000313" key="3">
    <source>
        <dbReference type="Proteomes" id="UP001238450"/>
    </source>
</evidence>
<feature type="transmembrane region" description="Helical" evidence="1">
    <location>
        <begin position="16"/>
        <end position="33"/>
    </location>
</feature>
<feature type="transmembrane region" description="Helical" evidence="1">
    <location>
        <begin position="440"/>
        <end position="462"/>
    </location>
</feature>
<feature type="transmembrane region" description="Helical" evidence="1">
    <location>
        <begin position="137"/>
        <end position="159"/>
    </location>
</feature>
<dbReference type="PROSITE" id="PS51257">
    <property type="entry name" value="PROKAR_LIPOPROTEIN"/>
    <property type="match status" value="1"/>
</dbReference>
<feature type="transmembrane region" description="Helical" evidence="1">
    <location>
        <begin position="97"/>
        <end position="125"/>
    </location>
</feature>
<dbReference type="Proteomes" id="UP001238450">
    <property type="component" value="Unassembled WGS sequence"/>
</dbReference>
<keyword evidence="3" id="KW-1185">Reference proteome</keyword>
<organism evidence="2 3">
    <name type="scientific">Croceifilum oryzae</name>
    <dbReference type="NCBI Taxonomy" id="1553429"/>
    <lineage>
        <taxon>Bacteria</taxon>
        <taxon>Bacillati</taxon>
        <taxon>Bacillota</taxon>
        <taxon>Bacilli</taxon>
        <taxon>Bacillales</taxon>
        <taxon>Thermoactinomycetaceae</taxon>
        <taxon>Croceifilum</taxon>
    </lineage>
</organism>
<evidence type="ECO:0000256" key="1">
    <source>
        <dbReference type="SAM" id="Phobius"/>
    </source>
</evidence>
<accession>A0AAJ1TM59</accession>
<feature type="transmembrane region" description="Helical" evidence="1">
    <location>
        <begin position="71"/>
        <end position="90"/>
    </location>
</feature>
<protein>
    <submittedName>
        <fullName evidence="2">ABC-2 type transport system permease protein</fullName>
    </submittedName>
</protein>
<proteinExistence type="predicted"/>
<comment type="caution">
    <text evidence="2">The sequence shown here is derived from an EMBL/GenBank/DDBJ whole genome shotgun (WGS) entry which is preliminary data.</text>
</comment>
<dbReference type="RefSeq" id="WP_307254166.1">
    <property type="nucleotide sequence ID" value="NZ_JAUSUV010000012.1"/>
</dbReference>
<feature type="transmembrane region" description="Helical" evidence="1">
    <location>
        <begin position="359"/>
        <end position="381"/>
    </location>
</feature>
<keyword evidence="1" id="KW-1133">Transmembrane helix</keyword>
<feature type="transmembrane region" description="Helical" evidence="1">
    <location>
        <begin position="313"/>
        <end position="338"/>
    </location>
</feature>
<keyword evidence="1" id="KW-0472">Membrane</keyword>
<keyword evidence="1" id="KW-0812">Transmembrane</keyword>
<gene>
    <name evidence="2" type="ORF">J2Z48_002638</name>
</gene>